<evidence type="ECO:0000313" key="1">
    <source>
        <dbReference type="EMBL" id="TNN53975.1"/>
    </source>
</evidence>
<protein>
    <submittedName>
        <fullName evidence="1">Uncharacterized protein</fullName>
    </submittedName>
</protein>
<sequence length="220" mass="24052">MLGHLVDYLPGCFCLGLGRLVTHVCGHMRTLQGCKAPSRKRCLVSDIWMPPRGALGSVLAGTRARQYTPTWWMLSMAWKQTDATCENRSALECRGDHIIGIVSPPTDHHQPVHLPHDKHKAVLVGNTKHTTLDGMTCPTSCTVRTESFSSVSTRITLWLSPPMDSTAFPGGATPISGGLQDSCRRVQWDLKHGEDITLGRLLLMRRNSGSSPADGDSHGF</sequence>
<comment type="caution">
    <text evidence="1">The sequence shown here is derived from an EMBL/GenBank/DDBJ whole genome shotgun (WGS) entry which is preliminary data.</text>
</comment>
<gene>
    <name evidence="1" type="ORF">EYF80_035799</name>
</gene>
<keyword evidence="2" id="KW-1185">Reference proteome</keyword>
<reference evidence="1 2" key="1">
    <citation type="submission" date="2019-03" db="EMBL/GenBank/DDBJ databases">
        <title>First draft genome of Liparis tanakae, snailfish: a comprehensive survey of snailfish specific genes.</title>
        <authorList>
            <person name="Kim W."/>
            <person name="Song I."/>
            <person name="Jeong J.-H."/>
            <person name="Kim D."/>
            <person name="Kim S."/>
            <person name="Ryu S."/>
            <person name="Song J.Y."/>
            <person name="Lee S.K."/>
        </authorList>
    </citation>
    <scope>NUCLEOTIDE SEQUENCE [LARGE SCALE GENOMIC DNA]</scope>
    <source>
        <tissue evidence="1">Muscle</tissue>
    </source>
</reference>
<name>A0A4Z2GL50_9TELE</name>
<dbReference type="AlphaFoldDB" id="A0A4Z2GL50"/>
<accession>A0A4Z2GL50</accession>
<evidence type="ECO:0000313" key="2">
    <source>
        <dbReference type="Proteomes" id="UP000314294"/>
    </source>
</evidence>
<dbReference type="Proteomes" id="UP000314294">
    <property type="component" value="Unassembled WGS sequence"/>
</dbReference>
<proteinExistence type="predicted"/>
<organism evidence="1 2">
    <name type="scientific">Liparis tanakae</name>
    <name type="common">Tanaka's snailfish</name>
    <dbReference type="NCBI Taxonomy" id="230148"/>
    <lineage>
        <taxon>Eukaryota</taxon>
        <taxon>Metazoa</taxon>
        <taxon>Chordata</taxon>
        <taxon>Craniata</taxon>
        <taxon>Vertebrata</taxon>
        <taxon>Euteleostomi</taxon>
        <taxon>Actinopterygii</taxon>
        <taxon>Neopterygii</taxon>
        <taxon>Teleostei</taxon>
        <taxon>Neoteleostei</taxon>
        <taxon>Acanthomorphata</taxon>
        <taxon>Eupercaria</taxon>
        <taxon>Perciformes</taxon>
        <taxon>Cottioidei</taxon>
        <taxon>Cottales</taxon>
        <taxon>Liparidae</taxon>
        <taxon>Liparis</taxon>
    </lineage>
</organism>
<dbReference type="EMBL" id="SRLO01000500">
    <property type="protein sequence ID" value="TNN53975.1"/>
    <property type="molecule type" value="Genomic_DNA"/>
</dbReference>